<feature type="region of interest" description="Disordered" evidence="1">
    <location>
        <begin position="806"/>
        <end position="862"/>
    </location>
</feature>
<dbReference type="InterPro" id="IPR009721">
    <property type="entry name" value="O-acyltransferase_WSD1_C"/>
</dbReference>
<dbReference type="eggNOG" id="ENOG502S5A5">
    <property type="taxonomic scope" value="Eukaryota"/>
</dbReference>
<feature type="compositionally biased region" description="Basic and acidic residues" evidence="1">
    <location>
        <begin position="806"/>
        <end position="819"/>
    </location>
</feature>
<dbReference type="OrthoDB" id="619536at2759"/>
<dbReference type="GO" id="GO:0019432">
    <property type="term" value="P:triglyceride biosynthetic process"/>
    <property type="evidence" value="ECO:0007669"/>
    <property type="project" value="TreeGrafter"/>
</dbReference>
<name>G7E3R3_MIXOS</name>
<feature type="compositionally biased region" description="Low complexity" evidence="1">
    <location>
        <begin position="326"/>
        <end position="335"/>
    </location>
</feature>
<evidence type="ECO:0000313" key="3">
    <source>
        <dbReference type="EMBL" id="GAA97473.1"/>
    </source>
</evidence>
<feature type="domain" description="O-acyltransferase WSD1 C-terminal" evidence="2">
    <location>
        <begin position="668"/>
        <end position="792"/>
    </location>
</feature>
<feature type="compositionally biased region" description="Low complexity" evidence="1">
    <location>
        <begin position="297"/>
        <end position="307"/>
    </location>
</feature>
<dbReference type="AlphaFoldDB" id="G7E3R3"/>
<comment type="caution">
    <text evidence="3">The sequence shown here is derived from an EMBL/GenBank/DDBJ whole genome shotgun (WGS) entry which is preliminary data.</text>
</comment>
<feature type="compositionally biased region" description="Low complexity" evidence="1">
    <location>
        <begin position="16"/>
        <end position="27"/>
    </location>
</feature>
<dbReference type="RefSeq" id="XP_014570522.1">
    <property type="nucleotide sequence ID" value="XM_014715036.1"/>
</dbReference>
<accession>G7E3R3</accession>
<evidence type="ECO:0000313" key="4">
    <source>
        <dbReference type="Proteomes" id="UP000009131"/>
    </source>
</evidence>
<dbReference type="InterPro" id="IPR045034">
    <property type="entry name" value="O-acyltransferase_WSD1-like"/>
</dbReference>
<dbReference type="HOGENOM" id="CLU_332058_0_0_1"/>
<dbReference type="EMBL" id="BABT02000122">
    <property type="protein sequence ID" value="GAA97473.1"/>
    <property type="molecule type" value="Genomic_DNA"/>
</dbReference>
<gene>
    <name evidence="3" type="primary">Mo04152</name>
    <name evidence="3" type="ORF">E5Q_04152</name>
</gene>
<dbReference type="GO" id="GO:0008374">
    <property type="term" value="F:O-acyltransferase activity"/>
    <property type="evidence" value="ECO:0007669"/>
    <property type="project" value="InterPro"/>
</dbReference>
<feature type="region of interest" description="Disordered" evidence="1">
    <location>
        <begin position="206"/>
        <end position="349"/>
    </location>
</feature>
<feature type="compositionally biased region" description="Basic and acidic residues" evidence="1">
    <location>
        <begin position="104"/>
        <end position="114"/>
    </location>
</feature>
<feature type="compositionally biased region" description="Basic and acidic residues" evidence="1">
    <location>
        <begin position="122"/>
        <end position="145"/>
    </location>
</feature>
<proteinExistence type="predicted"/>
<feature type="compositionally biased region" description="Basic residues" evidence="1">
    <location>
        <begin position="308"/>
        <end position="317"/>
    </location>
</feature>
<reference evidence="3 4" key="1">
    <citation type="journal article" date="2011" name="J. Gen. Appl. Microbiol.">
        <title>Draft genome sequencing of the enigmatic basidiomycete Mixia osmundae.</title>
        <authorList>
            <person name="Nishida H."/>
            <person name="Nagatsuka Y."/>
            <person name="Sugiyama J."/>
        </authorList>
    </citation>
    <scope>NUCLEOTIDE SEQUENCE [LARGE SCALE GENOMIC DNA]</scope>
    <source>
        <strain evidence="4">CBS 9802 / IAM 14324 / JCM 22182 / KY 12970</strain>
    </source>
</reference>
<dbReference type="STRING" id="764103.G7E3R3"/>
<protein>
    <recommendedName>
        <fullName evidence="2">O-acyltransferase WSD1 C-terminal domain-containing protein</fullName>
    </recommendedName>
</protein>
<organism evidence="3 4">
    <name type="scientific">Mixia osmundae (strain CBS 9802 / IAM 14324 / JCM 22182 / KY 12970)</name>
    <dbReference type="NCBI Taxonomy" id="764103"/>
    <lineage>
        <taxon>Eukaryota</taxon>
        <taxon>Fungi</taxon>
        <taxon>Dikarya</taxon>
        <taxon>Basidiomycota</taxon>
        <taxon>Pucciniomycotina</taxon>
        <taxon>Mixiomycetes</taxon>
        <taxon>Mixiales</taxon>
        <taxon>Mixiaceae</taxon>
        <taxon>Mixia</taxon>
    </lineage>
</organism>
<feature type="compositionally biased region" description="Polar residues" evidence="1">
    <location>
        <begin position="146"/>
        <end position="166"/>
    </location>
</feature>
<dbReference type="GO" id="GO:0005886">
    <property type="term" value="C:plasma membrane"/>
    <property type="evidence" value="ECO:0007669"/>
    <property type="project" value="TreeGrafter"/>
</dbReference>
<dbReference type="InParanoid" id="G7E3R3"/>
<dbReference type="Pfam" id="PF06974">
    <property type="entry name" value="WS_DGAT_C"/>
    <property type="match status" value="1"/>
</dbReference>
<evidence type="ECO:0000259" key="2">
    <source>
        <dbReference type="Pfam" id="PF06974"/>
    </source>
</evidence>
<feature type="region of interest" description="Disordered" evidence="1">
    <location>
        <begin position="1"/>
        <end position="194"/>
    </location>
</feature>
<keyword evidence="4" id="KW-1185">Reference proteome</keyword>
<reference evidence="3 4" key="2">
    <citation type="journal article" date="2012" name="Open Biol.">
        <title>Characteristics of nucleosomes and linker DNA regions on the genome of the basidiomycete Mixia osmundae revealed by mono- and dinucleosome mapping.</title>
        <authorList>
            <person name="Nishida H."/>
            <person name="Kondo S."/>
            <person name="Matsumoto T."/>
            <person name="Suzuki Y."/>
            <person name="Yoshikawa H."/>
            <person name="Taylor T.D."/>
            <person name="Sugiyama J."/>
        </authorList>
    </citation>
    <scope>NUCLEOTIDE SEQUENCE [LARGE SCALE GENOMIC DNA]</scope>
    <source>
        <strain evidence="4">CBS 9802 / IAM 14324 / JCM 22182 / KY 12970</strain>
    </source>
</reference>
<dbReference type="PANTHER" id="PTHR31650:SF1">
    <property type="entry name" value="WAX ESTER SYNTHASE_DIACYLGLYCEROL ACYLTRANSFERASE 4-RELATED"/>
    <property type="match status" value="1"/>
</dbReference>
<dbReference type="PANTHER" id="PTHR31650">
    <property type="entry name" value="O-ACYLTRANSFERASE (WSD1-LIKE) FAMILY PROTEIN"/>
    <property type="match status" value="1"/>
</dbReference>
<dbReference type="Proteomes" id="UP000009131">
    <property type="component" value="Unassembled WGS sequence"/>
</dbReference>
<evidence type="ECO:0000256" key="1">
    <source>
        <dbReference type="SAM" id="MobiDB-lite"/>
    </source>
</evidence>
<sequence>MTDYARKYKKGKVLDAPATPTPAAAPAKSSAVDSDALDQTAQEKSASDRKHHHPKHTSRHQRNDEPRSSRHRHSHHRSERDDGRHSRRSSRPAEEDRHKRRSRTKDDDHERHYIDYATSPAKPDRQPRTNRPDHEARRKEREQNRLSRTSSVAESATDAPSDTRTLSAMAEEGDGAQTPKAPQSSGQDTPKSASLLVSILPASLFGSGVNVDDEPTSQAAKQPVATPHEADQSISGTEDDSRSLVTANDGGNTDDDEHAAQPFAADEKTASGNTDRSAPDAEDGPSKDSKHVRMAETAAAGTATGIAIKKHHRSKRTSRAEEKPETTATAAASVPPTLPNSGSFSQPKSSYKMTGVDSMLIYMEDKTYAPTCYSVYSFVKPLDRKTVENFLVGLTEAFTKYQYRVVRRNKTFRGPRWERMPSSWSPSQNLREVRLHSGRNGDADLFKRIGDHIAGPFDPSLPPWELMLFQNVNGSDGTVSALGIKVAHYLSDGQGLIQSYHIVLQSMAHQQNIADIKRDIAHHRRPPNKTLGPFSALYPGTIRHMAHGANKLFLAKSRTAFTYKDKKASRATGRLYAHSAGMPLDQIKLIREAFKHTQASLNDVAMAILARAARRTASTEKVATKDKHFCFLVPVSYRPADNWEVANLSTASLAWFDFKDPKVYTIEEQIIQAHHEMNIIKRSNLHSIAFKFFDIFYKVPAFYTPNWRIFKSTYYKIFSQYHVASNLPGPPKPISWMGNEAISYHVLPPSSPGKSTLALGMISYASNFSIAISCDDVPEFRKLPQDFCRAFDDVAREFVSEAKKRLGSLEKSSEKHDEPAIAEPGQKPADITHHVHASDVQTDSQEESDSTQVEPAAPKSEA</sequence>
<feature type="compositionally biased region" description="Polar residues" evidence="1">
    <location>
        <begin position="340"/>
        <end position="349"/>
    </location>
</feature>
<feature type="compositionally biased region" description="Polar residues" evidence="1">
    <location>
        <begin position="180"/>
        <end position="192"/>
    </location>
</feature>
<feature type="compositionally biased region" description="Basic residues" evidence="1">
    <location>
        <begin position="49"/>
        <end position="60"/>
    </location>
</feature>
<feature type="compositionally biased region" description="Basic and acidic residues" evidence="1">
    <location>
        <begin position="284"/>
        <end position="294"/>
    </location>
</feature>